<gene>
    <name evidence="2" type="ORF">A2482_02240</name>
</gene>
<feature type="transmembrane region" description="Helical" evidence="1">
    <location>
        <begin position="50"/>
        <end position="69"/>
    </location>
</feature>
<sequence length="482" mass="54687">MKNNYYRNQADSLAFVPWIIFSVLILGLAVFLGVKFDVFTKMQTVVYHNWFFWILIFGGVAYAFARWFLDPEKFAWFEIPIQIGASALLLWLLCSLFFFYGSDVRDKEIWNGYVVSAEYQEPHDYTQSHRHCTKIGEIEHCSTTYTCETTSAGYEDYNSFGQSSGISGGLYETYKQRWGNQEHVGSQGNHCAGHQGNIWRTTYRGPIEAMVPVSDERDYVNYLKASDAIRQKSADAARFEKYLIDYPTVHGGPFGNVEVDRALLIGFDDVKIDLIVGYDNGKDVMVDFLKYWQSELDGKLDRALGTLGDEKGVNILVYVVPVGRDDRKAFFSALNDHWAGGKRNDVIVVIGAPYFSEIVWVEVMAWTHVEAFKSALMNRVLESNALSRKSDLADVIVNQISRDAKDGGYEGMDMDEYAVLASEVSVAWWAQIIIFLIYAGMCYFVSLALVNNQLQNFMAKGNESVGKLFGVEKIKALFKKNK</sequence>
<keyword evidence="1" id="KW-0812">Transmembrane</keyword>
<comment type="caution">
    <text evidence="2">The sequence shown here is derived from an EMBL/GenBank/DDBJ whole genome shotgun (WGS) entry which is preliminary data.</text>
</comment>
<dbReference type="EMBL" id="MFGM01000033">
    <property type="protein sequence ID" value="OGF36580.1"/>
    <property type="molecule type" value="Genomic_DNA"/>
</dbReference>
<proteinExistence type="predicted"/>
<feature type="transmembrane region" description="Helical" evidence="1">
    <location>
        <begin position="12"/>
        <end position="34"/>
    </location>
</feature>
<feature type="transmembrane region" description="Helical" evidence="1">
    <location>
        <begin position="81"/>
        <end position="101"/>
    </location>
</feature>
<organism evidence="2 3">
    <name type="scientific">Candidatus Falkowbacteria bacterium RIFOXYC2_FULL_48_21</name>
    <dbReference type="NCBI Taxonomy" id="1798005"/>
    <lineage>
        <taxon>Bacteria</taxon>
        <taxon>Candidatus Falkowiibacteriota</taxon>
    </lineage>
</organism>
<reference evidence="2 3" key="1">
    <citation type="journal article" date="2016" name="Nat. Commun.">
        <title>Thousands of microbial genomes shed light on interconnected biogeochemical processes in an aquifer system.</title>
        <authorList>
            <person name="Anantharaman K."/>
            <person name="Brown C.T."/>
            <person name="Hug L.A."/>
            <person name="Sharon I."/>
            <person name="Castelle C.J."/>
            <person name="Probst A.J."/>
            <person name="Thomas B.C."/>
            <person name="Singh A."/>
            <person name="Wilkins M.J."/>
            <person name="Karaoz U."/>
            <person name="Brodie E.L."/>
            <person name="Williams K.H."/>
            <person name="Hubbard S.S."/>
            <person name="Banfield J.F."/>
        </authorList>
    </citation>
    <scope>NUCLEOTIDE SEQUENCE [LARGE SCALE GENOMIC DNA]</scope>
</reference>
<keyword evidence="1" id="KW-0472">Membrane</keyword>
<evidence type="ECO:0000313" key="2">
    <source>
        <dbReference type="EMBL" id="OGF36580.1"/>
    </source>
</evidence>
<keyword evidence="1" id="KW-1133">Transmembrane helix</keyword>
<dbReference type="AlphaFoldDB" id="A0A1F5TC82"/>
<dbReference type="Proteomes" id="UP000178656">
    <property type="component" value="Unassembled WGS sequence"/>
</dbReference>
<accession>A0A1F5TC82</accession>
<protein>
    <submittedName>
        <fullName evidence="2">Uncharacterized protein</fullName>
    </submittedName>
</protein>
<evidence type="ECO:0000256" key="1">
    <source>
        <dbReference type="SAM" id="Phobius"/>
    </source>
</evidence>
<name>A0A1F5TC82_9BACT</name>
<evidence type="ECO:0000313" key="3">
    <source>
        <dbReference type="Proteomes" id="UP000178656"/>
    </source>
</evidence>
<feature type="transmembrane region" description="Helical" evidence="1">
    <location>
        <begin position="428"/>
        <end position="450"/>
    </location>
</feature>